<organism evidence="1 2">
    <name type="scientific">Ancylostoma duodenale</name>
    <dbReference type="NCBI Taxonomy" id="51022"/>
    <lineage>
        <taxon>Eukaryota</taxon>
        <taxon>Metazoa</taxon>
        <taxon>Ecdysozoa</taxon>
        <taxon>Nematoda</taxon>
        <taxon>Chromadorea</taxon>
        <taxon>Rhabditida</taxon>
        <taxon>Rhabditina</taxon>
        <taxon>Rhabditomorpha</taxon>
        <taxon>Strongyloidea</taxon>
        <taxon>Ancylostomatidae</taxon>
        <taxon>Ancylostomatinae</taxon>
        <taxon>Ancylostoma</taxon>
    </lineage>
</organism>
<sequence>MAYKKCIDWTDFLCNTKAITQHVAIDCHYFDSSYDEALKALRVELEEESERSRPKKTGPMSHAAGARAMLLEKDGQRGAIVTKVVASFDKLLQILEEWTRPACGSWYGP</sequence>
<evidence type="ECO:0000313" key="1">
    <source>
        <dbReference type="EMBL" id="KIH66496.1"/>
    </source>
</evidence>
<keyword evidence="2" id="KW-1185">Reference proteome</keyword>
<dbReference type="Proteomes" id="UP000054047">
    <property type="component" value="Unassembled WGS sequence"/>
</dbReference>
<dbReference type="EMBL" id="KN727095">
    <property type="protein sequence ID" value="KIH66496.1"/>
    <property type="molecule type" value="Genomic_DNA"/>
</dbReference>
<dbReference type="AlphaFoldDB" id="A0A0C2HAJ0"/>
<accession>A0A0C2HAJ0</accession>
<name>A0A0C2HAJ0_9BILA</name>
<gene>
    <name evidence="1" type="ORF">ANCDUO_03173</name>
</gene>
<evidence type="ECO:0000313" key="2">
    <source>
        <dbReference type="Proteomes" id="UP000054047"/>
    </source>
</evidence>
<reference evidence="1 2" key="1">
    <citation type="submission" date="2013-12" db="EMBL/GenBank/DDBJ databases">
        <title>Draft genome of the parsitic nematode Ancylostoma duodenale.</title>
        <authorList>
            <person name="Mitreva M."/>
        </authorList>
    </citation>
    <scope>NUCLEOTIDE SEQUENCE [LARGE SCALE GENOMIC DNA]</scope>
    <source>
        <strain evidence="1 2">Zhejiang</strain>
    </source>
</reference>
<proteinExistence type="predicted"/>
<protein>
    <submittedName>
        <fullName evidence="1">Uncharacterized protein</fullName>
    </submittedName>
</protein>